<dbReference type="eggNOG" id="COG4378">
    <property type="taxonomic scope" value="Bacteria"/>
</dbReference>
<dbReference type="EMBL" id="CP009268">
    <property type="protein sequence ID" value="AJA53062.1"/>
    <property type="molecule type" value="Genomic_DNA"/>
</dbReference>
<dbReference type="PATRIC" id="fig|1262449.3.peg.2269"/>
<dbReference type="Pfam" id="PF10087">
    <property type="entry name" value="DUF2325"/>
    <property type="match status" value="1"/>
</dbReference>
<dbReference type="AlphaFoldDB" id="A0A0H3J6K0"/>
<gene>
    <name evidence="2" type="ORF">CLPA_c30080</name>
    <name evidence="3" type="ORF">CP6013_00177</name>
</gene>
<evidence type="ECO:0000313" key="3">
    <source>
        <dbReference type="EMBL" id="KRU10930.1"/>
    </source>
</evidence>
<comment type="similarity">
    <text evidence="1">Belongs to the UPF0751 family.</text>
</comment>
<evidence type="ECO:0000313" key="5">
    <source>
        <dbReference type="Proteomes" id="UP000030905"/>
    </source>
</evidence>
<dbReference type="InterPro" id="IPR016772">
    <property type="entry name" value="UCP020408"/>
</dbReference>
<evidence type="ECO:0000256" key="1">
    <source>
        <dbReference type="ARBA" id="ARBA00007189"/>
    </source>
</evidence>
<keyword evidence="5" id="KW-1185">Reference proteome</keyword>
<reference evidence="3" key="2">
    <citation type="submission" date="2015-10" db="EMBL/GenBank/DDBJ databases">
        <title>Improved Draft Genome Sequence of Clostridium pasteurianum Strain ATCC 6013 (DSM 525) Using a Hybrid Next-Generation Sequencing Approach.</title>
        <authorList>
            <person name="Pyne M.E."/>
            <person name="Utturkar S.M."/>
            <person name="Brown S.D."/>
            <person name="Moo-Young M."/>
            <person name="Chung D.A."/>
            <person name="Chou P.C."/>
        </authorList>
    </citation>
    <scope>NUCLEOTIDE SEQUENCE</scope>
    <source>
        <strain evidence="3">ATCC 6013</strain>
    </source>
</reference>
<dbReference type="EMBL" id="JPGY02000001">
    <property type="protein sequence ID" value="KRU10930.1"/>
    <property type="molecule type" value="Genomic_DNA"/>
</dbReference>
<name>A0A0H3J6K0_CLOPA</name>
<evidence type="ECO:0000313" key="2">
    <source>
        <dbReference type="EMBL" id="AJA53062.1"/>
    </source>
</evidence>
<evidence type="ECO:0000313" key="4">
    <source>
        <dbReference type="Proteomes" id="UP000028042"/>
    </source>
</evidence>
<protein>
    <submittedName>
        <fullName evidence="3">Putative conserved protein UCP020408</fullName>
    </submittedName>
</protein>
<reference evidence="2 5" key="1">
    <citation type="journal article" date="2015" name="Genome Announc.">
        <title>Complete Genome Sequence of the Nitrogen-Fixing and Solvent-Producing Clostridium pasteurianum DSM 525.</title>
        <authorList>
            <person name="Poehlein A."/>
            <person name="Grosse-Honebrink A."/>
            <person name="Zhang Y."/>
            <person name="Minton N.P."/>
            <person name="Daniel R."/>
        </authorList>
    </citation>
    <scope>NUCLEOTIDE SEQUENCE [LARGE SCALE GENOMIC DNA]</scope>
    <source>
        <strain evidence="2">DSM 525</strain>
        <strain evidence="5">DSM 525 / ATCC 6013</strain>
    </source>
</reference>
<reference evidence="3 4" key="3">
    <citation type="journal article" name="Genome Announc.">
        <title>Improved Draft Genome Sequence of Clostridium pasteurianum Strain ATCC 6013 (DSM 525) Using a Hybrid Next-Generation Sequencing Approach.</title>
        <authorList>
            <person name="Pyne M.E."/>
            <person name="Utturkar S."/>
            <person name="Brown S.D."/>
            <person name="Moo-Young M."/>
            <person name="Chung D.A."/>
            <person name="Chou C.P."/>
        </authorList>
    </citation>
    <scope>NUCLEOTIDE SEQUENCE [LARGE SCALE GENOMIC DNA]</scope>
    <source>
        <strain evidence="3 4">ATCC 6013</strain>
    </source>
</reference>
<dbReference type="KEGG" id="cpat:CLPA_c30080"/>
<dbReference type="Proteomes" id="UP000030905">
    <property type="component" value="Chromosome"/>
</dbReference>
<sequence length="91" mass="10429">MGIMIVGGDNIKMINCHLCNKGFCVIKHISGRKKNHKRIDIPQNAELVIVFIDFVNHKLCEHIKKESKKLGIKTIYSKRAWSSIENLLLTI</sequence>
<dbReference type="KEGG" id="cpae:CPAST_c30080"/>
<dbReference type="RefSeq" id="WP_003445317.1">
    <property type="nucleotide sequence ID" value="NZ_ANZB01000007.1"/>
</dbReference>
<proteinExistence type="inferred from homology"/>
<organism evidence="2 5">
    <name type="scientific">Clostridium pasteurianum DSM 525 = ATCC 6013</name>
    <dbReference type="NCBI Taxonomy" id="1262449"/>
    <lineage>
        <taxon>Bacteria</taxon>
        <taxon>Bacillati</taxon>
        <taxon>Bacillota</taxon>
        <taxon>Clostridia</taxon>
        <taxon>Eubacteriales</taxon>
        <taxon>Clostridiaceae</taxon>
        <taxon>Clostridium</taxon>
    </lineage>
</organism>
<dbReference type="GeneID" id="93075127"/>
<dbReference type="Proteomes" id="UP000028042">
    <property type="component" value="Unassembled WGS sequence"/>
</dbReference>
<accession>A0A0H3J6K0</accession>